<gene>
    <name evidence="5" type="primary">exsA_1</name>
    <name evidence="5" type="ORF">LA5096_00505</name>
</gene>
<protein>
    <submittedName>
        <fullName evidence="5">Exoenzyme S synthesis regulatory protein ExsA</fullName>
    </submittedName>
</protein>
<dbReference type="PROSITE" id="PS00041">
    <property type="entry name" value="HTH_ARAC_FAMILY_1"/>
    <property type="match status" value="1"/>
</dbReference>
<dbReference type="RefSeq" id="WP_055116428.1">
    <property type="nucleotide sequence ID" value="NZ_CXWA01000003.1"/>
</dbReference>
<evidence type="ECO:0000256" key="2">
    <source>
        <dbReference type="ARBA" id="ARBA00023125"/>
    </source>
</evidence>
<dbReference type="SUPFAM" id="SSF46689">
    <property type="entry name" value="Homeodomain-like"/>
    <property type="match status" value="2"/>
</dbReference>
<evidence type="ECO:0000256" key="3">
    <source>
        <dbReference type="ARBA" id="ARBA00023163"/>
    </source>
</evidence>
<dbReference type="AlphaFoldDB" id="A0A0M6ZR87"/>
<dbReference type="PANTHER" id="PTHR46796">
    <property type="entry name" value="HTH-TYPE TRANSCRIPTIONAL ACTIVATOR RHAS-RELATED"/>
    <property type="match status" value="1"/>
</dbReference>
<dbReference type="InterPro" id="IPR050204">
    <property type="entry name" value="AraC_XylS_family_regulators"/>
</dbReference>
<dbReference type="GO" id="GO:0003700">
    <property type="term" value="F:DNA-binding transcription factor activity"/>
    <property type="evidence" value="ECO:0007669"/>
    <property type="project" value="InterPro"/>
</dbReference>
<organism evidence="5 6">
    <name type="scientific">Roseibium album</name>
    <dbReference type="NCBI Taxonomy" id="311410"/>
    <lineage>
        <taxon>Bacteria</taxon>
        <taxon>Pseudomonadati</taxon>
        <taxon>Pseudomonadota</taxon>
        <taxon>Alphaproteobacteria</taxon>
        <taxon>Hyphomicrobiales</taxon>
        <taxon>Stappiaceae</taxon>
        <taxon>Roseibium</taxon>
    </lineage>
</organism>
<dbReference type="GO" id="GO:0043565">
    <property type="term" value="F:sequence-specific DNA binding"/>
    <property type="evidence" value="ECO:0007669"/>
    <property type="project" value="InterPro"/>
</dbReference>
<keyword evidence="6" id="KW-1185">Reference proteome</keyword>
<proteinExistence type="predicted"/>
<dbReference type="OrthoDB" id="9783876at2"/>
<reference evidence="6" key="1">
    <citation type="submission" date="2015-07" db="EMBL/GenBank/DDBJ databases">
        <authorList>
            <person name="Rodrigo-Torres Lidia"/>
            <person name="Arahal R.David."/>
        </authorList>
    </citation>
    <scope>NUCLEOTIDE SEQUENCE [LARGE SCALE GENOMIC DNA]</scope>
    <source>
        <strain evidence="6">CECT 5096</strain>
    </source>
</reference>
<dbReference type="PRINTS" id="PR00032">
    <property type="entry name" value="HTHARAC"/>
</dbReference>
<dbReference type="InterPro" id="IPR018062">
    <property type="entry name" value="HTH_AraC-typ_CS"/>
</dbReference>
<keyword evidence="3" id="KW-0804">Transcription</keyword>
<keyword evidence="2" id="KW-0238">DNA-binding</keyword>
<dbReference type="InterPro" id="IPR009057">
    <property type="entry name" value="Homeodomain-like_sf"/>
</dbReference>
<name>A0A0M6ZR87_9HYPH</name>
<dbReference type="GeneID" id="97667960"/>
<dbReference type="PROSITE" id="PS01124">
    <property type="entry name" value="HTH_ARAC_FAMILY_2"/>
    <property type="match status" value="1"/>
</dbReference>
<dbReference type="InterPro" id="IPR032783">
    <property type="entry name" value="AraC_lig"/>
</dbReference>
<dbReference type="Pfam" id="PF12833">
    <property type="entry name" value="HTH_18"/>
    <property type="match status" value="1"/>
</dbReference>
<dbReference type="InterPro" id="IPR018060">
    <property type="entry name" value="HTH_AraC"/>
</dbReference>
<dbReference type="STRING" id="311410.LA5095_03136"/>
<sequence>MRHDALSQILDALKLRGSIYFHTNFSPPWAVQVPAFGNVARFHMAMRGACWLKVEGYASPIYLATGDLVVIPHGAAHVLCDELGREPTSVDRVLEETGYAGEGALYFGGPEEEQSCKLFCGHFEFEDGSVHPILEALPQVIHVPNTQTMNAFWLETVMRFVASEVRATMPGSDAIVHRLTEIIFIQVVRTFVDQQGDRAGCLAAVLNPKLGRSMSQIHLAPEQPWTVETLAREAGMSRTVFAERFTDLVGMTPLAYVTHWRMEKARRDIHDTDLPLIDIAENIGYASEAAFNRAFKRQFNQTPGQMRRMGADVAAERI</sequence>
<dbReference type="PANTHER" id="PTHR46796:SF7">
    <property type="entry name" value="ARAC FAMILY TRANSCRIPTIONAL REGULATOR"/>
    <property type="match status" value="1"/>
</dbReference>
<evidence type="ECO:0000259" key="4">
    <source>
        <dbReference type="PROSITE" id="PS01124"/>
    </source>
</evidence>
<dbReference type="Proteomes" id="UP000049983">
    <property type="component" value="Unassembled WGS sequence"/>
</dbReference>
<dbReference type="Gene3D" id="1.10.10.60">
    <property type="entry name" value="Homeodomain-like"/>
    <property type="match status" value="2"/>
</dbReference>
<evidence type="ECO:0000313" key="5">
    <source>
        <dbReference type="EMBL" id="CTQ64741.1"/>
    </source>
</evidence>
<dbReference type="SMART" id="SM00342">
    <property type="entry name" value="HTH_ARAC"/>
    <property type="match status" value="1"/>
</dbReference>
<dbReference type="EMBL" id="CXWC01000001">
    <property type="protein sequence ID" value="CTQ64741.1"/>
    <property type="molecule type" value="Genomic_DNA"/>
</dbReference>
<feature type="domain" description="HTH araC/xylS-type" evidence="4">
    <location>
        <begin position="211"/>
        <end position="309"/>
    </location>
</feature>
<dbReference type="Pfam" id="PF12852">
    <property type="entry name" value="Cupin_6"/>
    <property type="match status" value="1"/>
</dbReference>
<keyword evidence="1" id="KW-0805">Transcription regulation</keyword>
<evidence type="ECO:0000256" key="1">
    <source>
        <dbReference type="ARBA" id="ARBA00023015"/>
    </source>
</evidence>
<dbReference type="InterPro" id="IPR020449">
    <property type="entry name" value="Tscrpt_reg_AraC-type_HTH"/>
</dbReference>
<evidence type="ECO:0000313" key="6">
    <source>
        <dbReference type="Proteomes" id="UP000049983"/>
    </source>
</evidence>
<accession>A0A0M6ZR87</accession>